<organism evidence="1 2">
    <name type="scientific">Zobellella taiwanensis</name>
    <dbReference type="NCBI Taxonomy" id="347535"/>
    <lineage>
        <taxon>Bacteria</taxon>
        <taxon>Pseudomonadati</taxon>
        <taxon>Pseudomonadota</taxon>
        <taxon>Gammaproteobacteria</taxon>
        <taxon>Aeromonadales</taxon>
        <taxon>Aeromonadaceae</taxon>
        <taxon>Zobellella</taxon>
    </lineage>
</organism>
<proteinExistence type="predicted"/>
<sequence>MIIILFLFLIGISNLAGAQTLTITEQQLNSELERQLGREFPLTLGDWLAAGIRLEDLRVELGRQEADKARVTGRGIISVSQGERRFTWDLNGDFSARPRYDSEQGALYLDEFELLSYRLNDDGGLPQAGFMLPMLLQGVAGYLSQYPVYVLDARDPLQQQLRGQILGLEIDPGRLRLHGLD</sequence>
<dbReference type="Proteomes" id="UP000242181">
    <property type="component" value="Unassembled WGS sequence"/>
</dbReference>
<dbReference type="Gene3D" id="3.15.10.40">
    <property type="entry name" value="Uncharacterised protein PF07273, DUF1439"/>
    <property type="match status" value="1"/>
</dbReference>
<keyword evidence="2" id="KW-1185">Reference proteome</keyword>
<evidence type="ECO:0000313" key="1">
    <source>
        <dbReference type="EMBL" id="PSJ40225.1"/>
    </source>
</evidence>
<dbReference type="Pfam" id="PF07273">
    <property type="entry name" value="DUF1439"/>
    <property type="match status" value="1"/>
</dbReference>
<reference evidence="1 2" key="1">
    <citation type="submission" date="2018-03" db="EMBL/GenBank/DDBJ databases">
        <title>The draft genome of Zobellella taiwanensis JCM 13381.</title>
        <authorList>
            <person name="Liu L."/>
            <person name="Li L."/>
            <person name="Wang T."/>
            <person name="Zhang X."/>
            <person name="Liang L."/>
        </authorList>
    </citation>
    <scope>NUCLEOTIDE SEQUENCE [LARGE SCALE GENOMIC DNA]</scope>
    <source>
        <strain evidence="1 2">JCM 13381</strain>
    </source>
</reference>
<evidence type="ECO:0000313" key="2">
    <source>
        <dbReference type="Proteomes" id="UP000242181"/>
    </source>
</evidence>
<dbReference type="RefSeq" id="WP_106453831.1">
    <property type="nucleotide sequence ID" value="NZ_PXYH01000015.1"/>
</dbReference>
<dbReference type="InterPro" id="IPR010835">
    <property type="entry name" value="DUF1439"/>
</dbReference>
<dbReference type="OrthoDB" id="6398264at2"/>
<dbReference type="EMBL" id="PXYH01000015">
    <property type="protein sequence ID" value="PSJ40225.1"/>
    <property type="molecule type" value="Genomic_DNA"/>
</dbReference>
<dbReference type="AlphaFoldDB" id="A0A2P7QQH6"/>
<accession>A0A2P7QQH6</accession>
<protein>
    <submittedName>
        <fullName evidence="1">DUF1439 domain-containing protein</fullName>
    </submittedName>
</protein>
<name>A0A2P7QQH6_9GAMM</name>
<comment type="caution">
    <text evidence="1">The sequence shown here is derived from an EMBL/GenBank/DDBJ whole genome shotgun (WGS) entry which is preliminary data.</text>
</comment>
<gene>
    <name evidence="1" type="ORF">C7I36_11390</name>
</gene>